<reference evidence="10" key="2">
    <citation type="submission" date="2008-05" db="EMBL/GenBank/DDBJ databases">
        <authorList>
            <person name="Martin-Cuadrado A.-B."/>
            <person name="Rodriguez-Valera F."/>
            <person name="Moreira D."/>
            <person name="Alba J.-C."/>
            <person name="Ivars-Martinez E."/>
            <person name="Henn M.R."/>
            <person name="Talla E."/>
            <person name="Lopez-Garcia P."/>
        </authorList>
    </citation>
    <scope>NUCLEOTIDE SEQUENCE</scope>
</reference>
<keyword evidence="3 8" id="KW-0067">ATP-binding</keyword>
<dbReference type="PANTHER" id="PTHR42961">
    <property type="entry name" value="IRON-SULFUR PROTEIN NUBPL"/>
    <property type="match status" value="1"/>
</dbReference>
<dbReference type="AlphaFoldDB" id="B3V6G0"/>
<dbReference type="GO" id="GO:0140663">
    <property type="term" value="F:ATP-dependent FeS chaperone activity"/>
    <property type="evidence" value="ECO:0007669"/>
    <property type="project" value="InterPro"/>
</dbReference>
<feature type="domain" description="MIP18 family-like" evidence="9">
    <location>
        <begin position="4"/>
        <end position="75"/>
    </location>
</feature>
<dbReference type="InterPro" id="IPR002744">
    <property type="entry name" value="MIP18-like"/>
</dbReference>
<proteinExistence type="inferred from homology"/>
<comment type="subunit">
    <text evidence="8">Homodimer.</text>
</comment>
<evidence type="ECO:0000259" key="9">
    <source>
        <dbReference type="Pfam" id="PF01883"/>
    </source>
</evidence>
<evidence type="ECO:0000256" key="7">
    <source>
        <dbReference type="ARBA" id="ARBA00074706"/>
    </source>
</evidence>
<evidence type="ECO:0000256" key="6">
    <source>
        <dbReference type="ARBA" id="ARBA00058094"/>
    </source>
</evidence>
<evidence type="ECO:0000256" key="4">
    <source>
        <dbReference type="ARBA" id="ARBA00023004"/>
    </source>
</evidence>
<keyword evidence="8" id="KW-0378">Hydrolase</keyword>
<evidence type="ECO:0000313" key="10">
    <source>
        <dbReference type="EMBL" id="ACF09884.1"/>
    </source>
</evidence>
<dbReference type="InterPro" id="IPR044304">
    <property type="entry name" value="NUBPL-like"/>
</dbReference>
<dbReference type="GO" id="GO:0016226">
    <property type="term" value="P:iron-sulfur cluster assembly"/>
    <property type="evidence" value="ECO:0007669"/>
    <property type="project" value="InterPro"/>
</dbReference>
<keyword evidence="4 8" id="KW-0408">Iron</keyword>
<comment type="function">
    <text evidence="6 8">Binds and transfers iron-sulfur (Fe-S) clusters to target apoproteins. Can hydrolyze ATP.</text>
</comment>
<dbReference type="Pfam" id="PF10609">
    <property type="entry name" value="ParA"/>
    <property type="match status" value="1"/>
</dbReference>
<evidence type="ECO:0000256" key="2">
    <source>
        <dbReference type="ARBA" id="ARBA00022741"/>
    </source>
</evidence>
<dbReference type="GO" id="GO:0005524">
    <property type="term" value="F:ATP binding"/>
    <property type="evidence" value="ECO:0007669"/>
    <property type="project" value="UniProtKB-UniRule"/>
</dbReference>
<evidence type="ECO:0000256" key="8">
    <source>
        <dbReference type="HAMAP-Rule" id="MF_02040"/>
    </source>
</evidence>
<dbReference type="InterPro" id="IPR019591">
    <property type="entry name" value="Mrp/NBP35_ATP-bd"/>
</dbReference>
<dbReference type="InterPro" id="IPR033756">
    <property type="entry name" value="YlxH/NBP35"/>
</dbReference>
<evidence type="ECO:0000256" key="5">
    <source>
        <dbReference type="ARBA" id="ARBA00023014"/>
    </source>
</evidence>
<sequence length="389" mass="42675">MINKEKVFEILKNVKDPEIGLPITELNMVKDIEINGEEVKVTIALTIAECPMADTLQNDVTQVLMKEKEVSSVKVELTSMTKEQLDALKESLKNRAANNAPPGKTPPGIEKLDKKGIRNIIAIVSGKGGVGKSFVTSMIATELKKQGYEVGVLDADITGPSIAKVFGMTKRPVMGENGIIPSTTKSGIKVISVNLLIDDARKATIWRGPIISNVIRQLYAEVDWGELHYLIIDLPPGTSDAPLTVYQSIPLDGIVAVTTPQDLALMIVSKSTDMAKTMNVEILGVIENMSYFKCEHCEEKLQIFGKSGVERAASILRAPVLGQIPIDPKIAELSDKGEIEEYDNEVIGEIVKRVREYSLKASEAASNEIPIAWKMNEKEEKNKLKMYGK</sequence>
<accession>B3V6G0</accession>
<dbReference type="GO" id="GO:0046872">
    <property type="term" value="F:metal ion binding"/>
    <property type="evidence" value="ECO:0007669"/>
    <property type="project" value="UniProtKB-KW"/>
</dbReference>
<dbReference type="SUPFAM" id="SSF117916">
    <property type="entry name" value="Fe-S cluster assembly (FSCA) domain-like"/>
    <property type="match status" value="1"/>
</dbReference>
<organism evidence="10">
    <name type="scientific">uncultured marine crenarchaeote AD1000-23-H12</name>
    <dbReference type="NCBI Taxonomy" id="526638"/>
    <lineage>
        <taxon>Archaea</taxon>
        <taxon>Nitrososphaerota</taxon>
        <taxon>Nitrososphaeria</taxon>
        <taxon>Nitrosopumilales</taxon>
        <taxon>environmental samples</taxon>
    </lineage>
</organism>
<keyword evidence="5 8" id="KW-0411">Iron-sulfur</keyword>
<keyword evidence="2 8" id="KW-0547">Nucleotide-binding</keyword>
<dbReference type="Gene3D" id="3.30.300.130">
    <property type="entry name" value="Fe-S cluster assembly (FSCA)"/>
    <property type="match status" value="1"/>
</dbReference>
<name>B3V6G0_9ARCH</name>
<dbReference type="InterPro" id="IPR034904">
    <property type="entry name" value="FSCA_dom_sf"/>
</dbReference>
<dbReference type="GO" id="GO:0016887">
    <property type="term" value="F:ATP hydrolysis activity"/>
    <property type="evidence" value="ECO:0007669"/>
    <property type="project" value="UniProtKB-UniRule"/>
</dbReference>
<dbReference type="CDD" id="cd02037">
    <property type="entry name" value="Mrp_NBP35"/>
    <property type="match status" value="1"/>
</dbReference>
<dbReference type="PANTHER" id="PTHR42961:SF2">
    <property type="entry name" value="IRON-SULFUR PROTEIN NUBPL"/>
    <property type="match status" value="1"/>
</dbReference>
<dbReference type="InterPro" id="IPR027417">
    <property type="entry name" value="P-loop_NTPase"/>
</dbReference>
<evidence type="ECO:0000256" key="1">
    <source>
        <dbReference type="ARBA" id="ARBA00022723"/>
    </source>
</evidence>
<protein>
    <recommendedName>
        <fullName evidence="7 8">Iron-sulfur cluster carrier protein</fullName>
    </recommendedName>
</protein>
<feature type="binding site" evidence="8">
    <location>
        <begin position="126"/>
        <end position="133"/>
    </location>
    <ligand>
        <name>ATP</name>
        <dbReference type="ChEBI" id="CHEBI:30616"/>
    </ligand>
</feature>
<reference evidence="10" key="1">
    <citation type="journal article" date="2008" name="ISME J.">
        <title>Hindsight in the relative abundance, metabolic potential and genome dynamics of uncultivated marine archaea from comparative metagenomic analyses of bathypelagic plankton of different oceanic regions.</title>
        <authorList>
            <person name="Martin-Cuadrado A.B."/>
            <person name="Rodriguez-Valera F."/>
            <person name="Moreira D."/>
            <person name="Alba J.C."/>
            <person name="Ivars-Martinez E."/>
            <person name="Henn M.R."/>
            <person name="Talla E."/>
            <person name="Lopez-Garcia P."/>
        </authorList>
    </citation>
    <scope>NUCLEOTIDE SEQUENCE</scope>
</reference>
<dbReference type="Pfam" id="PF01883">
    <property type="entry name" value="FeS_assembly_P"/>
    <property type="match status" value="1"/>
</dbReference>
<dbReference type="EMBL" id="EU686635">
    <property type="protein sequence ID" value="ACF09884.1"/>
    <property type="molecule type" value="Genomic_DNA"/>
</dbReference>
<dbReference type="GO" id="GO:0051539">
    <property type="term" value="F:4 iron, 4 sulfur cluster binding"/>
    <property type="evidence" value="ECO:0007669"/>
    <property type="project" value="TreeGrafter"/>
</dbReference>
<dbReference type="Gene3D" id="3.40.50.300">
    <property type="entry name" value="P-loop containing nucleotide triphosphate hydrolases"/>
    <property type="match status" value="1"/>
</dbReference>
<dbReference type="SUPFAM" id="SSF52540">
    <property type="entry name" value="P-loop containing nucleoside triphosphate hydrolases"/>
    <property type="match status" value="1"/>
</dbReference>
<keyword evidence="1 8" id="KW-0479">Metal-binding</keyword>
<comment type="similarity">
    <text evidence="8">Belongs to the Mrp/NBP35 ATP-binding proteins family.</text>
</comment>
<dbReference type="FunFam" id="3.40.50.300:FF:001119">
    <property type="entry name" value="Iron-sulfur cluster carrier protein"/>
    <property type="match status" value="1"/>
</dbReference>
<evidence type="ECO:0000256" key="3">
    <source>
        <dbReference type="ARBA" id="ARBA00022840"/>
    </source>
</evidence>
<dbReference type="HAMAP" id="MF_02040">
    <property type="entry name" value="Mrp_NBP35"/>
    <property type="match status" value="1"/>
</dbReference>